<proteinExistence type="predicted"/>
<organism evidence="1 2">
    <name type="scientific">Aspergillus keveii</name>
    <dbReference type="NCBI Taxonomy" id="714993"/>
    <lineage>
        <taxon>Eukaryota</taxon>
        <taxon>Fungi</taxon>
        <taxon>Dikarya</taxon>
        <taxon>Ascomycota</taxon>
        <taxon>Pezizomycotina</taxon>
        <taxon>Eurotiomycetes</taxon>
        <taxon>Eurotiomycetidae</taxon>
        <taxon>Eurotiales</taxon>
        <taxon>Aspergillaceae</taxon>
        <taxon>Aspergillus</taxon>
        <taxon>Aspergillus subgen. Nidulantes</taxon>
    </lineage>
</organism>
<evidence type="ECO:0000313" key="1">
    <source>
        <dbReference type="EMBL" id="KAL2782316.1"/>
    </source>
</evidence>
<dbReference type="InterPro" id="IPR036770">
    <property type="entry name" value="Ankyrin_rpt-contain_sf"/>
</dbReference>
<sequence length="133" mass="14404">MPGKSSEKRLRDACASEEDRSIEDLRALLEEGPDLNHEFSNGDLPLRCALEAGKEDWVVELLQRGAVIPKNDGALYPTLLRLAAEMGLAKAAALLLEKGAAVDYSGSSFAKCLTPLHAAAVKGHKETFLFILR</sequence>
<dbReference type="Proteomes" id="UP001610563">
    <property type="component" value="Unassembled WGS sequence"/>
</dbReference>
<name>A0ABR4FGD3_9EURO</name>
<keyword evidence="2" id="KW-1185">Reference proteome</keyword>
<comment type="caution">
    <text evidence="1">The sequence shown here is derived from an EMBL/GenBank/DDBJ whole genome shotgun (WGS) entry which is preliminary data.</text>
</comment>
<dbReference type="EMBL" id="JBFTWV010000565">
    <property type="protein sequence ID" value="KAL2782316.1"/>
    <property type="molecule type" value="Genomic_DNA"/>
</dbReference>
<gene>
    <name evidence="1" type="ORF">BJX66DRAFT_345990</name>
</gene>
<dbReference type="PANTHER" id="PTHR24198:SF165">
    <property type="entry name" value="ANKYRIN REPEAT-CONTAINING PROTEIN-RELATED"/>
    <property type="match status" value="1"/>
</dbReference>
<evidence type="ECO:0008006" key="3">
    <source>
        <dbReference type="Google" id="ProtNLM"/>
    </source>
</evidence>
<reference evidence="1 2" key="1">
    <citation type="submission" date="2024-07" db="EMBL/GenBank/DDBJ databases">
        <title>Section-level genome sequencing and comparative genomics of Aspergillus sections Usti and Cavernicolus.</title>
        <authorList>
            <consortium name="Lawrence Berkeley National Laboratory"/>
            <person name="Nybo J.L."/>
            <person name="Vesth T.C."/>
            <person name="Theobald S."/>
            <person name="Frisvad J.C."/>
            <person name="Larsen T.O."/>
            <person name="Kjaerboelling I."/>
            <person name="Rothschild-Mancinelli K."/>
            <person name="Lyhne E.K."/>
            <person name="Kogle M.E."/>
            <person name="Barry K."/>
            <person name="Clum A."/>
            <person name="Na H."/>
            <person name="Ledsgaard L."/>
            <person name="Lin J."/>
            <person name="Lipzen A."/>
            <person name="Kuo A."/>
            <person name="Riley R."/>
            <person name="Mondo S."/>
            <person name="Labutti K."/>
            <person name="Haridas S."/>
            <person name="Pangalinan J."/>
            <person name="Salamov A.A."/>
            <person name="Simmons B.A."/>
            <person name="Magnuson J.K."/>
            <person name="Chen J."/>
            <person name="Drula E."/>
            <person name="Henrissat B."/>
            <person name="Wiebenga A."/>
            <person name="Lubbers R.J."/>
            <person name="Gomes A.C."/>
            <person name="Makela M.R."/>
            <person name="Stajich J."/>
            <person name="Grigoriev I.V."/>
            <person name="Mortensen U.H."/>
            <person name="De Vries R.P."/>
            <person name="Baker S.E."/>
            <person name="Andersen M.R."/>
        </authorList>
    </citation>
    <scope>NUCLEOTIDE SEQUENCE [LARGE SCALE GENOMIC DNA]</scope>
    <source>
        <strain evidence="1 2">CBS 209.92</strain>
    </source>
</reference>
<accession>A0ABR4FGD3</accession>
<protein>
    <recommendedName>
        <fullName evidence="3">Ankyrin repeat protein</fullName>
    </recommendedName>
</protein>
<dbReference type="Gene3D" id="1.25.40.20">
    <property type="entry name" value="Ankyrin repeat-containing domain"/>
    <property type="match status" value="1"/>
</dbReference>
<dbReference type="PANTHER" id="PTHR24198">
    <property type="entry name" value="ANKYRIN REPEAT AND PROTEIN KINASE DOMAIN-CONTAINING PROTEIN"/>
    <property type="match status" value="1"/>
</dbReference>
<evidence type="ECO:0000313" key="2">
    <source>
        <dbReference type="Proteomes" id="UP001610563"/>
    </source>
</evidence>
<dbReference type="SUPFAM" id="SSF48403">
    <property type="entry name" value="Ankyrin repeat"/>
    <property type="match status" value="1"/>
</dbReference>